<name>A0A7M2J2U5_PSEFL</name>
<dbReference type="Gene3D" id="3.90.1300.10">
    <property type="entry name" value="Amidase signature (AS) domain"/>
    <property type="match status" value="1"/>
</dbReference>
<dbReference type="EMBL" id="CP063233">
    <property type="protein sequence ID" value="QOU03971.1"/>
    <property type="molecule type" value="Genomic_DNA"/>
</dbReference>
<protein>
    <recommendedName>
        <fullName evidence="3">Amidase domain-containing protein</fullName>
    </recommendedName>
</protein>
<dbReference type="SUPFAM" id="SSF75304">
    <property type="entry name" value="Amidase signature (AS) enzymes"/>
    <property type="match status" value="1"/>
</dbReference>
<proteinExistence type="predicted"/>
<dbReference type="InterPro" id="IPR036928">
    <property type="entry name" value="AS_sf"/>
</dbReference>
<dbReference type="Proteomes" id="UP000593833">
    <property type="component" value="Chromosome"/>
</dbReference>
<evidence type="ECO:0008006" key="3">
    <source>
        <dbReference type="Google" id="ProtNLM"/>
    </source>
</evidence>
<organism evidence="1 2">
    <name type="scientific">Pseudomonas fluorescens</name>
    <dbReference type="NCBI Taxonomy" id="294"/>
    <lineage>
        <taxon>Bacteria</taxon>
        <taxon>Pseudomonadati</taxon>
        <taxon>Pseudomonadota</taxon>
        <taxon>Gammaproteobacteria</taxon>
        <taxon>Pseudomonadales</taxon>
        <taxon>Pseudomonadaceae</taxon>
        <taxon>Pseudomonas</taxon>
    </lineage>
</organism>
<gene>
    <name evidence="1" type="ORF">IM720_25230</name>
</gene>
<evidence type="ECO:0000313" key="2">
    <source>
        <dbReference type="Proteomes" id="UP000593833"/>
    </source>
</evidence>
<sequence>MEDKCRKYWRPCVPCPTGQALPSGATCPPSVPPTDAPSGSAGGITFGAAAHTPEPAGTGVPTPRFDVPGPLMKTVRDPALSLSALSGVDPSGPVMVEVPLVLNNSAFTPAQVLTGWRIGYAGRYVRGDAYEPAEHSASFTRALDKLRQAGAQLVALDAEQVDDSLQFSMHNEIDRHVTENRLDALVSEGRSAAFHAACRSGYPGLFEPLEEGNRLWFYSAHWMRDHVRALAQSYRLLLQEPATLQPTPWVE</sequence>
<accession>A0A7M2J2U5</accession>
<evidence type="ECO:0000313" key="1">
    <source>
        <dbReference type="EMBL" id="QOU03971.1"/>
    </source>
</evidence>
<dbReference type="AlphaFoldDB" id="A0A7M2J2U5"/>
<reference evidence="1 2" key="1">
    <citation type="submission" date="2020-10" db="EMBL/GenBank/DDBJ databases">
        <title>Complete genome sequence of a novel Pseudomonas fluorescens strain isolated from the flower of kumarahou (Pomaderris kumeraho).</title>
        <authorList>
            <person name="Summers M.C."/>
            <person name="Nowak V."/>
            <person name="Fairhurst M.J."/>
            <person name="Owen J.G."/>
            <person name="Gerth M.L."/>
            <person name="Patrick W.M."/>
        </authorList>
    </citation>
    <scope>NUCLEOTIDE SEQUENCE [LARGE SCALE GENOMIC DNA]</scope>
    <source>
        <strain evidence="1 2">KF1</strain>
    </source>
</reference>